<organism evidence="2 3">
    <name type="scientific">Catalinimonas alkaloidigena</name>
    <dbReference type="NCBI Taxonomy" id="1075417"/>
    <lineage>
        <taxon>Bacteria</taxon>
        <taxon>Pseudomonadati</taxon>
        <taxon>Bacteroidota</taxon>
        <taxon>Cytophagia</taxon>
        <taxon>Cytophagales</taxon>
        <taxon>Catalimonadaceae</taxon>
        <taxon>Catalinimonas</taxon>
    </lineage>
</organism>
<proteinExistence type="predicted"/>
<keyword evidence="1" id="KW-0472">Membrane</keyword>
<feature type="transmembrane region" description="Helical" evidence="1">
    <location>
        <begin position="41"/>
        <end position="58"/>
    </location>
</feature>
<sequence>MHYLYLFFRYISYANLPFMLGGLFYVYRPLLFEGYNLLEDISFAFILMGFGLSLVSLRDLDRVDKISRWVMERERVFQVYIYTLLAVCCFGLVMGSYALVKASTADGRLLGVGLLSIALGMLGLIKSLIDQADYLKQKGTLQPKR</sequence>
<evidence type="ECO:0000313" key="2">
    <source>
        <dbReference type="EMBL" id="SDM57982.1"/>
    </source>
</evidence>
<name>A0A1G9UDL6_9BACT</name>
<accession>A0A1G9UDL6</accession>
<dbReference type="EMBL" id="FNFO01000016">
    <property type="protein sequence ID" value="SDM57982.1"/>
    <property type="molecule type" value="Genomic_DNA"/>
</dbReference>
<dbReference type="Proteomes" id="UP000198510">
    <property type="component" value="Unassembled WGS sequence"/>
</dbReference>
<reference evidence="2 3" key="1">
    <citation type="submission" date="2016-10" db="EMBL/GenBank/DDBJ databases">
        <authorList>
            <person name="de Groot N.N."/>
        </authorList>
    </citation>
    <scope>NUCLEOTIDE SEQUENCE [LARGE SCALE GENOMIC DNA]</scope>
    <source>
        <strain evidence="2 3">DSM 25186</strain>
    </source>
</reference>
<dbReference type="OrthoDB" id="982062at2"/>
<evidence type="ECO:0000313" key="3">
    <source>
        <dbReference type="Proteomes" id="UP000198510"/>
    </source>
</evidence>
<feature type="transmembrane region" description="Helical" evidence="1">
    <location>
        <begin position="79"/>
        <end position="97"/>
    </location>
</feature>
<keyword evidence="3" id="KW-1185">Reference proteome</keyword>
<keyword evidence="1" id="KW-1133">Transmembrane helix</keyword>
<protein>
    <submittedName>
        <fullName evidence="2">Uncharacterized protein</fullName>
    </submittedName>
</protein>
<keyword evidence="1" id="KW-0812">Transmembrane</keyword>
<feature type="transmembrane region" description="Helical" evidence="1">
    <location>
        <begin position="7"/>
        <end position="26"/>
    </location>
</feature>
<dbReference type="RefSeq" id="WP_089688254.1">
    <property type="nucleotide sequence ID" value="NZ_FNFO01000016.1"/>
</dbReference>
<feature type="transmembrane region" description="Helical" evidence="1">
    <location>
        <begin position="109"/>
        <end position="129"/>
    </location>
</feature>
<evidence type="ECO:0000256" key="1">
    <source>
        <dbReference type="SAM" id="Phobius"/>
    </source>
</evidence>
<gene>
    <name evidence="2" type="ORF">SAMN05421823_11633</name>
</gene>
<dbReference type="AlphaFoldDB" id="A0A1G9UDL6"/>
<dbReference type="STRING" id="1075417.SAMN05421823_11633"/>